<feature type="repeat" description="TPR" evidence="3">
    <location>
        <begin position="247"/>
        <end position="280"/>
    </location>
</feature>
<keyword evidence="5" id="KW-0472">Membrane</keyword>
<organism evidence="6 7">
    <name type="scientific">Gallionella capsiferriformans (strain ES-2)</name>
    <name type="common">Gallionella ferruginea capsiferriformans (strain ES-2)</name>
    <dbReference type="NCBI Taxonomy" id="395494"/>
    <lineage>
        <taxon>Bacteria</taxon>
        <taxon>Pseudomonadati</taxon>
        <taxon>Pseudomonadota</taxon>
        <taxon>Betaproteobacteria</taxon>
        <taxon>Nitrosomonadales</taxon>
        <taxon>Gallionellaceae</taxon>
        <taxon>Gallionella</taxon>
    </lineage>
</organism>
<name>D9SJC8_GALCS</name>
<dbReference type="SUPFAM" id="SSF48452">
    <property type="entry name" value="TPR-like"/>
    <property type="match status" value="1"/>
</dbReference>
<dbReference type="eggNOG" id="COG0457">
    <property type="taxonomic scope" value="Bacteria"/>
</dbReference>
<evidence type="ECO:0000313" key="7">
    <source>
        <dbReference type="Proteomes" id="UP000001235"/>
    </source>
</evidence>
<keyword evidence="1" id="KW-0677">Repeat</keyword>
<protein>
    <submittedName>
        <fullName evidence="6">Tetratricopeptide TPR_2 repeat protein</fullName>
    </submittedName>
</protein>
<evidence type="ECO:0000256" key="3">
    <source>
        <dbReference type="PROSITE-ProRule" id="PRU00339"/>
    </source>
</evidence>
<keyword evidence="2 3" id="KW-0802">TPR repeat</keyword>
<dbReference type="KEGG" id="gca:Galf_2313"/>
<dbReference type="SMART" id="SM00028">
    <property type="entry name" value="TPR"/>
    <property type="match status" value="4"/>
</dbReference>
<keyword evidence="5" id="KW-1133">Transmembrane helix</keyword>
<dbReference type="Gene3D" id="1.25.40.10">
    <property type="entry name" value="Tetratricopeptide repeat domain"/>
    <property type="match status" value="2"/>
</dbReference>
<dbReference type="Proteomes" id="UP000001235">
    <property type="component" value="Chromosome"/>
</dbReference>
<evidence type="ECO:0000256" key="4">
    <source>
        <dbReference type="SAM" id="MobiDB-lite"/>
    </source>
</evidence>
<dbReference type="PANTHER" id="PTHR44943">
    <property type="entry name" value="CELLULOSE SYNTHASE OPERON PROTEIN C"/>
    <property type="match status" value="1"/>
</dbReference>
<proteinExistence type="predicted"/>
<dbReference type="AlphaFoldDB" id="D9SJC8"/>
<dbReference type="InterPro" id="IPR019734">
    <property type="entry name" value="TPR_rpt"/>
</dbReference>
<dbReference type="InterPro" id="IPR011990">
    <property type="entry name" value="TPR-like_helical_dom_sf"/>
</dbReference>
<feature type="transmembrane region" description="Helical" evidence="5">
    <location>
        <begin position="38"/>
        <end position="58"/>
    </location>
</feature>
<dbReference type="InterPro" id="IPR051685">
    <property type="entry name" value="Ycf3/AcsC/BcsC/TPR_MFPF"/>
</dbReference>
<evidence type="ECO:0000256" key="2">
    <source>
        <dbReference type="ARBA" id="ARBA00022803"/>
    </source>
</evidence>
<evidence type="ECO:0000313" key="6">
    <source>
        <dbReference type="EMBL" id="ADL56316.1"/>
    </source>
</evidence>
<dbReference type="PROSITE" id="PS50005">
    <property type="entry name" value="TPR"/>
    <property type="match status" value="1"/>
</dbReference>
<dbReference type="RefSeq" id="WP_013294239.1">
    <property type="nucleotide sequence ID" value="NC_014394.1"/>
</dbReference>
<dbReference type="EMBL" id="CP002159">
    <property type="protein sequence ID" value="ADL56316.1"/>
    <property type="molecule type" value="Genomic_DNA"/>
</dbReference>
<accession>D9SJC8</accession>
<gene>
    <name evidence="6" type="ordered locus">Galf_2313</name>
</gene>
<evidence type="ECO:0000256" key="1">
    <source>
        <dbReference type="ARBA" id="ARBA00022737"/>
    </source>
</evidence>
<keyword evidence="7" id="KW-1185">Reference proteome</keyword>
<sequence length="338" mass="36836">MSLLLDALKRAQSDENKHNTAPQPESGVAINAPHTHALMAYSIAALAVLSLALIWYFYHINQYVPVSNPPRDLASAASAASAPSAASSTVALDSPLAALPPTASGVDSLTYKDKSWTHPVDTKNPERKKHKPAKKGAKRGIIASTAIDPLKAGYLALSEGNLDRAEQYYLSVLAQRPQEKDALLGLAVIAQRRNHPDRATEYYRQVLREDLGNAAAAAGLASLTMHADPVTAESQLHELIDLKPTAPEFHYALGGVLARQLRWGEAQQSYFKAFNLSPNNALYAYNLAVSLDRLHQSAAALPYYEKAIMLAKPEDPTLDMDQIERRIQELRATSPESR</sequence>
<feature type="region of interest" description="Disordered" evidence="4">
    <location>
        <begin position="115"/>
        <end position="137"/>
    </location>
</feature>
<dbReference type="Pfam" id="PF14559">
    <property type="entry name" value="TPR_19"/>
    <property type="match status" value="1"/>
</dbReference>
<feature type="compositionally biased region" description="Basic and acidic residues" evidence="4">
    <location>
        <begin position="115"/>
        <end position="125"/>
    </location>
</feature>
<keyword evidence="5" id="KW-0812">Transmembrane</keyword>
<evidence type="ECO:0000256" key="5">
    <source>
        <dbReference type="SAM" id="Phobius"/>
    </source>
</evidence>
<reference evidence="6 7" key="1">
    <citation type="submission" date="2010-08" db="EMBL/GenBank/DDBJ databases">
        <title>Complete sequence of Gallionella capsiferriformans ES-2.</title>
        <authorList>
            <consortium name="US DOE Joint Genome Institute"/>
            <person name="Lucas S."/>
            <person name="Copeland A."/>
            <person name="Lapidus A."/>
            <person name="Cheng J.-F."/>
            <person name="Bruce D."/>
            <person name="Goodwin L."/>
            <person name="Pitluck S."/>
            <person name="Chertkov O."/>
            <person name="Davenport K.W."/>
            <person name="Detter J.C."/>
            <person name="Han C."/>
            <person name="Tapia R."/>
            <person name="Land M."/>
            <person name="Hauser L."/>
            <person name="Chang Y.-J."/>
            <person name="Jeffries C."/>
            <person name="Kyrpides N."/>
            <person name="Ivanova N."/>
            <person name="Mikhailova N."/>
            <person name="Shelobolina E.S."/>
            <person name="Picardal F."/>
            <person name="Roden E."/>
            <person name="Emerson D."/>
            <person name="Woyke T."/>
        </authorList>
    </citation>
    <scope>NUCLEOTIDE SEQUENCE [LARGE SCALE GENOMIC DNA]</scope>
    <source>
        <strain evidence="6 7">ES-2</strain>
    </source>
</reference>
<dbReference type="PANTHER" id="PTHR44943:SF4">
    <property type="entry name" value="TPR REPEAT-CONTAINING PROTEIN MJ0798"/>
    <property type="match status" value="1"/>
</dbReference>
<dbReference type="HOGENOM" id="CLU_040794_0_0_4"/>
<feature type="compositionally biased region" description="Basic residues" evidence="4">
    <location>
        <begin position="126"/>
        <end position="137"/>
    </location>
</feature>
<dbReference type="STRING" id="395494.Galf_2313"/>